<dbReference type="GO" id="GO:0003677">
    <property type="term" value="F:DNA binding"/>
    <property type="evidence" value="ECO:0007669"/>
    <property type="project" value="UniProtKB-KW"/>
</dbReference>
<dbReference type="Pfam" id="PF01325">
    <property type="entry name" value="Fe_dep_repress"/>
    <property type="match status" value="1"/>
</dbReference>
<proteinExistence type="inferred from homology"/>
<comment type="subcellular location">
    <subcellularLocation>
        <location evidence="1">Cytoplasm</location>
    </subcellularLocation>
</comment>
<dbReference type="SUPFAM" id="SSF47979">
    <property type="entry name" value="Iron-dependent repressor protein, dimerization domain"/>
    <property type="match status" value="1"/>
</dbReference>
<dbReference type="SUPFAM" id="SSF46785">
    <property type="entry name" value="Winged helix' DNA-binding domain"/>
    <property type="match status" value="1"/>
</dbReference>
<protein>
    <recommendedName>
        <fullName evidence="4">Transcriptional regulator MntR</fullName>
    </recommendedName>
    <alternativeName>
        <fullName evidence="14">Manganese transport regulator</fullName>
    </alternativeName>
</protein>
<organism evidence="16 17">
    <name type="scientific">Cyclobacterium xiamenense</name>
    <dbReference type="NCBI Taxonomy" id="1297121"/>
    <lineage>
        <taxon>Bacteria</taxon>
        <taxon>Pseudomonadati</taxon>
        <taxon>Bacteroidota</taxon>
        <taxon>Cytophagia</taxon>
        <taxon>Cytophagales</taxon>
        <taxon>Cyclobacteriaceae</taxon>
        <taxon>Cyclobacterium</taxon>
    </lineage>
</organism>
<gene>
    <name evidence="16" type="ORF">SAMN05192553_101791</name>
</gene>
<name>A0A1H6UED6_9BACT</name>
<dbReference type="GO" id="GO:0046914">
    <property type="term" value="F:transition metal ion binding"/>
    <property type="evidence" value="ECO:0007669"/>
    <property type="project" value="InterPro"/>
</dbReference>
<evidence type="ECO:0000256" key="11">
    <source>
        <dbReference type="ARBA" id="ARBA00023163"/>
    </source>
</evidence>
<evidence type="ECO:0000256" key="14">
    <source>
        <dbReference type="ARBA" id="ARBA00032593"/>
    </source>
</evidence>
<sequence length="225" mass="25075">MRMIQLSSTEENYLKNIYRLLAEGGEKVGTNEIAALTGTKAASVSDMLKKLAEKQLLSYRKYHGVSLTEEGTKTALLILRRQRLWEVFLVEKLKFAWDEVAAIAEELEHVKAPVLVRRLDEYLGFPKFDPHGDPIPDEFGEWESSPRVLLQEVAPGKAGKVVAVTNSSAAFLSYLDKVGIYIGAKVEVLDKIEFDGSVELRIDGGKTAYLSREVAANLQVRLHPS</sequence>
<accession>A0A1H6UED6</accession>
<dbReference type="InterPro" id="IPR007167">
    <property type="entry name" value="Fe-transptr_FeoA-like"/>
</dbReference>
<comment type="subunit">
    <text evidence="3">Homodimer.</text>
</comment>
<dbReference type="InterPro" id="IPR022687">
    <property type="entry name" value="HTH_DTXR"/>
</dbReference>
<dbReference type="STRING" id="1416801.SAMN05192553_101791"/>
<evidence type="ECO:0000256" key="4">
    <source>
        <dbReference type="ARBA" id="ARBA00022386"/>
    </source>
</evidence>
<keyword evidence="8" id="KW-0805">Transcription regulation</keyword>
<dbReference type="Proteomes" id="UP000199403">
    <property type="component" value="Unassembled WGS sequence"/>
</dbReference>
<dbReference type="InterPro" id="IPR036421">
    <property type="entry name" value="Fe_dep_repressor_sf"/>
</dbReference>
<dbReference type="InterPro" id="IPR022689">
    <property type="entry name" value="Iron_dep_repressor"/>
</dbReference>
<dbReference type="InterPro" id="IPR050536">
    <property type="entry name" value="DtxR_MntR_Metal-Reg"/>
</dbReference>
<dbReference type="PANTHER" id="PTHR33238">
    <property type="entry name" value="IRON (METAL) DEPENDENT REPRESSOR, DTXR FAMILY"/>
    <property type="match status" value="1"/>
</dbReference>
<comment type="function">
    <text evidence="13">In the presence of manganese, represses expression of mntH and mntS. Up-regulates expression of mntP.</text>
</comment>
<keyword evidence="10" id="KW-0010">Activator</keyword>
<evidence type="ECO:0000256" key="6">
    <source>
        <dbReference type="ARBA" id="ARBA00022491"/>
    </source>
</evidence>
<evidence type="ECO:0000256" key="8">
    <source>
        <dbReference type="ARBA" id="ARBA00023015"/>
    </source>
</evidence>
<evidence type="ECO:0000259" key="15">
    <source>
        <dbReference type="PROSITE" id="PS50944"/>
    </source>
</evidence>
<dbReference type="PROSITE" id="PS50944">
    <property type="entry name" value="HTH_DTXR"/>
    <property type="match status" value="1"/>
</dbReference>
<evidence type="ECO:0000256" key="7">
    <source>
        <dbReference type="ARBA" id="ARBA00023004"/>
    </source>
</evidence>
<evidence type="ECO:0000313" key="17">
    <source>
        <dbReference type="Proteomes" id="UP000199403"/>
    </source>
</evidence>
<keyword evidence="7" id="KW-0408">Iron</keyword>
<evidence type="ECO:0000256" key="13">
    <source>
        <dbReference type="ARBA" id="ARBA00025185"/>
    </source>
</evidence>
<dbReference type="InterPro" id="IPR036390">
    <property type="entry name" value="WH_DNA-bd_sf"/>
</dbReference>
<dbReference type="Gene3D" id="2.30.30.90">
    <property type="match status" value="1"/>
</dbReference>
<dbReference type="Pfam" id="PF02742">
    <property type="entry name" value="Fe_dep_repr_C"/>
    <property type="match status" value="1"/>
</dbReference>
<keyword evidence="12" id="KW-0464">Manganese</keyword>
<dbReference type="SMART" id="SM00899">
    <property type="entry name" value="FeoA"/>
    <property type="match status" value="1"/>
</dbReference>
<dbReference type="SMART" id="SM00529">
    <property type="entry name" value="HTH_DTXR"/>
    <property type="match status" value="1"/>
</dbReference>
<keyword evidence="6" id="KW-0678">Repressor</keyword>
<dbReference type="GO" id="GO:0046983">
    <property type="term" value="F:protein dimerization activity"/>
    <property type="evidence" value="ECO:0007669"/>
    <property type="project" value="InterPro"/>
</dbReference>
<dbReference type="GO" id="GO:0005737">
    <property type="term" value="C:cytoplasm"/>
    <property type="evidence" value="ECO:0007669"/>
    <property type="project" value="UniProtKB-SubCell"/>
</dbReference>
<evidence type="ECO:0000256" key="3">
    <source>
        <dbReference type="ARBA" id="ARBA00011738"/>
    </source>
</evidence>
<evidence type="ECO:0000256" key="9">
    <source>
        <dbReference type="ARBA" id="ARBA00023125"/>
    </source>
</evidence>
<evidence type="ECO:0000256" key="10">
    <source>
        <dbReference type="ARBA" id="ARBA00023159"/>
    </source>
</evidence>
<dbReference type="GO" id="GO:0003700">
    <property type="term" value="F:DNA-binding transcription factor activity"/>
    <property type="evidence" value="ECO:0007669"/>
    <property type="project" value="InterPro"/>
</dbReference>
<dbReference type="EMBL" id="FNZH01000001">
    <property type="protein sequence ID" value="SEI90689.1"/>
    <property type="molecule type" value="Genomic_DNA"/>
</dbReference>
<keyword evidence="5" id="KW-0963">Cytoplasm</keyword>
<evidence type="ECO:0000256" key="1">
    <source>
        <dbReference type="ARBA" id="ARBA00004496"/>
    </source>
</evidence>
<dbReference type="Pfam" id="PF04023">
    <property type="entry name" value="FeoA"/>
    <property type="match status" value="1"/>
</dbReference>
<evidence type="ECO:0000313" key="16">
    <source>
        <dbReference type="EMBL" id="SEI90689.1"/>
    </source>
</evidence>
<dbReference type="Gene3D" id="1.10.10.10">
    <property type="entry name" value="Winged helix-like DNA-binding domain superfamily/Winged helix DNA-binding domain"/>
    <property type="match status" value="1"/>
</dbReference>
<evidence type="ECO:0000256" key="5">
    <source>
        <dbReference type="ARBA" id="ARBA00022490"/>
    </source>
</evidence>
<keyword evidence="17" id="KW-1185">Reference proteome</keyword>
<dbReference type="AlphaFoldDB" id="A0A1H6UED6"/>
<reference evidence="17" key="1">
    <citation type="submission" date="2016-10" db="EMBL/GenBank/DDBJ databases">
        <authorList>
            <person name="Varghese N."/>
            <person name="Submissions S."/>
        </authorList>
    </citation>
    <scope>NUCLEOTIDE SEQUENCE [LARGE SCALE GENOMIC DNA]</scope>
    <source>
        <strain evidence="17">IBRC-M 10761</strain>
    </source>
</reference>
<feature type="domain" description="HTH dtxR-type" evidence="15">
    <location>
        <begin position="6"/>
        <end position="68"/>
    </location>
</feature>
<keyword evidence="11" id="KW-0804">Transcription</keyword>
<evidence type="ECO:0000256" key="12">
    <source>
        <dbReference type="ARBA" id="ARBA00023211"/>
    </source>
</evidence>
<dbReference type="InterPro" id="IPR038157">
    <property type="entry name" value="FeoA_core_dom"/>
</dbReference>
<dbReference type="InterPro" id="IPR008988">
    <property type="entry name" value="Transcriptional_repressor_C"/>
</dbReference>
<keyword evidence="9" id="KW-0238">DNA-binding</keyword>
<dbReference type="InterPro" id="IPR036388">
    <property type="entry name" value="WH-like_DNA-bd_sf"/>
</dbReference>
<dbReference type="SUPFAM" id="SSF50037">
    <property type="entry name" value="C-terminal domain of transcriptional repressors"/>
    <property type="match status" value="1"/>
</dbReference>
<dbReference type="PANTHER" id="PTHR33238:SF11">
    <property type="entry name" value="TRANSCRIPTIONAL REGULATOR MNTR"/>
    <property type="match status" value="1"/>
</dbReference>
<evidence type="ECO:0000256" key="2">
    <source>
        <dbReference type="ARBA" id="ARBA00007871"/>
    </source>
</evidence>
<comment type="similarity">
    <text evidence="2">Belongs to the DtxR/MntR family.</text>
</comment>
<dbReference type="InterPro" id="IPR001367">
    <property type="entry name" value="Fe_dep_repressor"/>
</dbReference>